<evidence type="ECO:0000256" key="1">
    <source>
        <dbReference type="SAM" id="MobiDB-lite"/>
    </source>
</evidence>
<feature type="compositionally biased region" description="Polar residues" evidence="1">
    <location>
        <begin position="45"/>
        <end position="63"/>
    </location>
</feature>
<dbReference type="EMBL" id="BJWL01000043">
    <property type="protein sequence ID" value="GFS28434.1"/>
    <property type="molecule type" value="Genomic_DNA"/>
</dbReference>
<dbReference type="EMBL" id="BJWL01000052">
    <property type="protein sequence ID" value="GFS28785.1"/>
    <property type="molecule type" value="Genomic_DNA"/>
</dbReference>
<dbReference type="EMBL" id="BJWL01000043">
    <property type="protein sequence ID" value="GFS28433.1"/>
    <property type="molecule type" value="Genomic_DNA"/>
</dbReference>
<keyword evidence="6" id="KW-1185">Reference proteome</keyword>
<dbReference type="EMBL" id="BJWL01000002">
    <property type="protein sequence ID" value="GFY82121.1"/>
    <property type="molecule type" value="Genomic_DNA"/>
</dbReference>
<reference evidence="2" key="2">
    <citation type="submission" date="2020-08" db="EMBL/GenBank/DDBJ databases">
        <title>De Novo Assembly of kiwifruit Actinidia rufa.</title>
        <authorList>
            <person name="Sugita-Konishi S."/>
            <person name="Sato K."/>
            <person name="Mori E."/>
            <person name="Abe Y."/>
            <person name="Kisaki G."/>
            <person name="Hamano K."/>
            <person name="Suezawa K."/>
            <person name="Otani M."/>
            <person name="Fukuda T."/>
            <person name="Manabe T."/>
            <person name="Gomi K."/>
            <person name="Tabuchi M."/>
            <person name="Akimitsu K."/>
            <person name="Kataoka I."/>
        </authorList>
    </citation>
    <scope>NUCLEOTIDE SEQUENCE</scope>
    <source>
        <strain evidence="6">cv. Fuchu</strain>
        <strain evidence="2">Fuchu</strain>
    </source>
</reference>
<protein>
    <submittedName>
        <fullName evidence="2">Uncharacterized protein</fullName>
    </submittedName>
</protein>
<feature type="region of interest" description="Disordered" evidence="1">
    <location>
        <begin position="1"/>
        <end position="63"/>
    </location>
</feature>
<organism evidence="2 6">
    <name type="scientific">Actinidia rufa</name>
    <dbReference type="NCBI Taxonomy" id="165716"/>
    <lineage>
        <taxon>Eukaryota</taxon>
        <taxon>Viridiplantae</taxon>
        <taxon>Streptophyta</taxon>
        <taxon>Embryophyta</taxon>
        <taxon>Tracheophyta</taxon>
        <taxon>Spermatophyta</taxon>
        <taxon>Magnoliopsida</taxon>
        <taxon>eudicotyledons</taxon>
        <taxon>Gunneridae</taxon>
        <taxon>Pentapetalae</taxon>
        <taxon>asterids</taxon>
        <taxon>Ericales</taxon>
        <taxon>Actinidiaceae</taxon>
        <taxon>Actinidia</taxon>
    </lineage>
</organism>
<evidence type="ECO:0000313" key="5">
    <source>
        <dbReference type="EMBL" id="GFY82121.1"/>
    </source>
</evidence>
<accession>A0A7J0D6Q1</accession>
<evidence type="ECO:0000313" key="6">
    <source>
        <dbReference type="Proteomes" id="UP000585474"/>
    </source>
</evidence>
<dbReference type="Proteomes" id="UP000585474">
    <property type="component" value="Unassembled WGS sequence"/>
</dbReference>
<evidence type="ECO:0000313" key="2">
    <source>
        <dbReference type="EMBL" id="GFS28433.1"/>
    </source>
</evidence>
<dbReference type="AlphaFoldDB" id="A0A7J0D6Q1"/>
<comment type="caution">
    <text evidence="2">The sequence shown here is derived from an EMBL/GenBank/DDBJ whole genome shotgun (WGS) entry which is preliminary data.</text>
</comment>
<sequence length="130" mass="14423">MLWKEGTPQRTIGRRGTGLTLRRNARLDSSSSDQRGAALGHLSIEENSASQAGQAKSLRQLQAQGEGRKLWGINGIQRVGNRPEGRRPLRHRQREKEEFLTLLAPGRLLHTVGPFFRQGNDGIPPTLPIS</sequence>
<evidence type="ECO:0000313" key="3">
    <source>
        <dbReference type="EMBL" id="GFS28434.1"/>
    </source>
</evidence>
<name>A0A7J0D6Q1_9ERIC</name>
<proteinExistence type="predicted"/>
<reference evidence="5 6" key="1">
    <citation type="submission" date="2019-07" db="EMBL/GenBank/DDBJ databases">
        <title>De Novo Assembly of kiwifruit Actinidia rufa.</title>
        <authorList>
            <person name="Sugita-Konishi S."/>
            <person name="Sato K."/>
            <person name="Mori E."/>
            <person name="Abe Y."/>
            <person name="Kisaki G."/>
            <person name="Hamano K."/>
            <person name="Suezawa K."/>
            <person name="Otani M."/>
            <person name="Fukuda T."/>
            <person name="Manabe T."/>
            <person name="Gomi K."/>
            <person name="Tabuchi M."/>
            <person name="Akimitsu K."/>
            <person name="Kataoka I."/>
        </authorList>
    </citation>
    <scope>NUCLEOTIDE SEQUENCE [LARGE SCALE GENOMIC DNA]</scope>
    <source>
        <strain evidence="6">cv. Fuchu</strain>
        <strain evidence="3">Fuchu</strain>
    </source>
</reference>
<gene>
    <name evidence="2" type="ORF">Acr_00g0001810</name>
    <name evidence="3" type="ORF">Acr_00g0001820</name>
    <name evidence="4" type="ORF">Acr_00g0003940</name>
    <name evidence="5" type="ORF">Acr_02g0003610</name>
</gene>
<evidence type="ECO:0000313" key="4">
    <source>
        <dbReference type="EMBL" id="GFS28785.1"/>
    </source>
</evidence>